<dbReference type="PROSITE" id="PS50222">
    <property type="entry name" value="EF_HAND_2"/>
    <property type="match status" value="1"/>
</dbReference>
<evidence type="ECO:0000313" key="4">
    <source>
        <dbReference type="Proteomes" id="UP001208771"/>
    </source>
</evidence>
<dbReference type="RefSeq" id="WP_306412570.1">
    <property type="nucleotide sequence ID" value="NZ_JANFPI010000006.1"/>
</dbReference>
<feature type="region of interest" description="Disordered" evidence="1">
    <location>
        <begin position="82"/>
        <end position="103"/>
    </location>
</feature>
<dbReference type="InterPro" id="IPR002048">
    <property type="entry name" value="EF_hand_dom"/>
</dbReference>
<feature type="region of interest" description="Disordered" evidence="1">
    <location>
        <begin position="151"/>
        <end position="170"/>
    </location>
</feature>
<reference evidence="3" key="1">
    <citation type="submission" date="2022-07" db="EMBL/GenBank/DDBJ databases">
        <title>Ectorhizobium quercum gen.nov., sp. nov.</title>
        <authorList>
            <person name="Ma T."/>
            <person name="Li Y."/>
        </authorList>
    </citation>
    <scope>NUCLEOTIDE SEQUENCE</scope>
    <source>
        <strain evidence="3">BDR2-2</strain>
    </source>
</reference>
<proteinExistence type="predicted"/>
<evidence type="ECO:0000313" key="3">
    <source>
        <dbReference type="EMBL" id="MCX8999076.1"/>
    </source>
</evidence>
<dbReference type="InterPro" id="IPR018247">
    <property type="entry name" value="EF_Hand_1_Ca_BS"/>
</dbReference>
<feature type="domain" description="EF-hand" evidence="2">
    <location>
        <begin position="124"/>
        <end position="159"/>
    </location>
</feature>
<feature type="compositionally biased region" description="Low complexity" evidence="1">
    <location>
        <begin position="82"/>
        <end position="91"/>
    </location>
</feature>
<keyword evidence="4" id="KW-1185">Reference proteome</keyword>
<dbReference type="InterPro" id="IPR011992">
    <property type="entry name" value="EF-hand-dom_pair"/>
</dbReference>
<organism evidence="3 4">
    <name type="scientific">Ectorhizobium quercum</name>
    <dbReference type="NCBI Taxonomy" id="2965071"/>
    <lineage>
        <taxon>Bacteria</taxon>
        <taxon>Pseudomonadati</taxon>
        <taxon>Pseudomonadota</taxon>
        <taxon>Alphaproteobacteria</taxon>
        <taxon>Hyphomicrobiales</taxon>
        <taxon>Rhizobiaceae</taxon>
        <taxon>Ectorhizobium</taxon>
    </lineage>
</organism>
<evidence type="ECO:0000256" key="1">
    <source>
        <dbReference type="SAM" id="MobiDB-lite"/>
    </source>
</evidence>
<dbReference type="Gene3D" id="1.10.238.10">
    <property type="entry name" value="EF-hand"/>
    <property type="match status" value="2"/>
</dbReference>
<sequence length="211" mass="21266">MTSVTSLSAYSYSTGYKSSLDKNGDGVVSADELAAAQQSGASSSTASSSLTSGTAAGQEEETAASSALAKLSSLISSFLMQSASGESQSGGSESGTGDFFTTLDADGDGVLTQAEFLTGKPEDVSDEQSAALFATLDADGNGAVSAEEFAAMRPEGPPPPPPLAAAETEDGATVDSETSLAEFLEQIQSVIDSYLENLEEEAAEQSVLLTA</sequence>
<dbReference type="GO" id="GO:0005509">
    <property type="term" value="F:calcium ion binding"/>
    <property type="evidence" value="ECO:0007669"/>
    <property type="project" value="InterPro"/>
</dbReference>
<dbReference type="CDD" id="cd00051">
    <property type="entry name" value="EFh"/>
    <property type="match status" value="1"/>
</dbReference>
<dbReference type="Pfam" id="PF13499">
    <property type="entry name" value="EF-hand_7"/>
    <property type="match status" value="1"/>
</dbReference>
<feature type="compositionally biased region" description="Low complexity" evidence="1">
    <location>
        <begin position="33"/>
        <end position="63"/>
    </location>
</feature>
<dbReference type="Pfam" id="PF13202">
    <property type="entry name" value="EF-hand_5"/>
    <property type="match status" value="1"/>
</dbReference>
<protein>
    <submittedName>
        <fullName evidence="3">EF-hand domain-containing protein</fullName>
    </submittedName>
</protein>
<evidence type="ECO:0000259" key="2">
    <source>
        <dbReference type="PROSITE" id="PS50222"/>
    </source>
</evidence>
<dbReference type="AlphaFoldDB" id="A0AAE3N383"/>
<dbReference type="PROSITE" id="PS00018">
    <property type="entry name" value="EF_HAND_1"/>
    <property type="match status" value="2"/>
</dbReference>
<dbReference type="Proteomes" id="UP001208771">
    <property type="component" value="Unassembled WGS sequence"/>
</dbReference>
<comment type="caution">
    <text evidence="3">The sequence shown here is derived from an EMBL/GenBank/DDBJ whole genome shotgun (WGS) entry which is preliminary data.</text>
</comment>
<feature type="region of interest" description="Disordered" evidence="1">
    <location>
        <begin position="31"/>
        <end position="63"/>
    </location>
</feature>
<name>A0AAE3N383_9HYPH</name>
<dbReference type="EMBL" id="JANFPI010000006">
    <property type="protein sequence ID" value="MCX8999076.1"/>
    <property type="molecule type" value="Genomic_DNA"/>
</dbReference>
<dbReference type="SUPFAM" id="SSF47473">
    <property type="entry name" value="EF-hand"/>
    <property type="match status" value="1"/>
</dbReference>
<accession>A0AAE3N383</accession>
<gene>
    <name evidence="3" type="ORF">NOF55_18370</name>
</gene>